<keyword evidence="3" id="KW-0520">NAD</keyword>
<evidence type="ECO:0000259" key="5">
    <source>
        <dbReference type="PROSITE" id="PS50104"/>
    </source>
</evidence>
<dbReference type="InterPro" id="IPR035897">
    <property type="entry name" value="Toll_tir_struct_dom_sf"/>
</dbReference>
<dbReference type="PANTHER" id="PTHR32009:SF39">
    <property type="entry name" value="TIR DOMAIN-CONTAINING PROTEIN"/>
    <property type="match status" value="1"/>
</dbReference>
<keyword evidence="6" id="KW-1185">Reference proteome</keyword>
<dbReference type="SMART" id="SM00255">
    <property type="entry name" value="TIR"/>
    <property type="match status" value="1"/>
</dbReference>
<dbReference type="PROSITE" id="PS50104">
    <property type="entry name" value="TIR"/>
    <property type="match status" value="1"/>
</dbReference>
<dbReference type="GO" id="GO:0061809">
    <property type="term" value="F:NAD+ nucleosidase activity, cyclic ADP-ribose generating"/>
    <property type="evidence" value="ECO:0007669"/>
    <property type="project" value="UniProtKB-EC"/>
</dbReference>
<dbReference type="EC" id="3.2.2.6" evidence="1"/>
<evidence type="ECO:0000313" key="7">
    <source>
        <dbReference type="RefSeq" id="XP_021834585.1"/>
    </source>
</evidence>
<dbReference type="PANTHER" id="PTHR32009">
    <property type="entry name" value="TMV RESISTANCE PROTEIN N-LIKE"/>
    <property type="match status" value="1"/>
</dbReference>
<evidence type="ECO:0000256" key="1">
    <source>
        <dbReference type="ARBA" id="ARBA00011982"/>
    </source>
</evidence>
<keyword evidence="2" id="KW-0378">Hydrolase</keyword>
<gene>
    <name evidence="7" type="primary">LOC110774360</name>
</gene>
<evidence type="ECO:0000256" key="3">
    <source>
        <dbReference type="ARBA" id="ARBA00023027"/>
    </source>
</evidence>
<evidence type="ECO:0000256" key="4">
    <source>
        <dbReference type="ARBA" id="ARBA00047304"/>
    </source>
</evidence>
<dbReference type="SUPFAM" id="SSF52200">
    <property type="entry name" value="Toll/Interleukin receptor TIR domain"/>
    <property type="match status" value="1"/>
</dbReference>
<sequence>MAAQTASYNFSSSRTLKRKHDVYLSFRGVDTCTNFVDHLRTALDQKDICAFREEDFNQGQSISVESLEAIEGSKCVVVIFSRNYGHSTWCLDELTKIVECKEKGQMILPVFYDVDPSDVRKQTASFQEAFDVHERRFGDVPDKVPRWRAALTEVANVAGWDLRDGKNCGSNLRLYFLNI</sequence>
<dbReference type="Gene3D" id="3.40.50.10140">
    <property type="entry name" value="Toll/interleukin-1 receptor homology (TIR) domain"/>
    <property type="match status" value="1"/>
</dbReference>
<accession>A0A6P5U618</accession>
<dbReference type="GeneID" id="110774360"/>
<dbReference type="GO" id="GO:0007165">
    <property type="term" value="P:signal transduction"/>
    <property type="evidence" value="ECO:0007669"/>
    <property type="project" value="InterPro"/>
</dbReference>
<dbReference type="RefSeq" id="XP_021834585.1">
    <property type="nucleotide sequence ID" value="XM_021978893.1"/>
</dbReference>
<comment type="catalytic activity">
    <reaction evidence="4">
        <text>NAD(+) + H2O = ADP-D-ribose + nicotinamide + H(+)</text>
        <dbReference type="Rhea" id="RHEA:16301"/>
        <dbReference type="ChEBI" id="CHEBI:15377"/>
        <dbReference type="ChEBI" id="CHEBI:15378"/>
        <dbReference type="ChEBI" id="CHEBI:17154"/>
        <dbReference type="ChEBI" id="CHEBI:57540"/>
        <dbReference type="ChEBI" id="CHEBI:57967"/>
        <dbReference type="EC" id="3.2.2.6"/>
    </reaction>
    <physiologicalReaction direction="left-to-right" evidence="4">
        <dbReference type="Rhea" id="RHEA:16302"/>
    </physiologicalReaction>
</comment>
<dbReference type="FunFam" id="3.40.50.10140:FF:000007">
    <property type="entry name" value="Disease resistance protein (TIR-NBS-LRR class)"/>
    <property type="match status" value="1"/>
</dbReference>
<dbReference type="Pfam" id="PF01582">
    <property type="entry name" value="TIR"/>
    <property type="match status" value="1"/>
</dbReference>
<dbReference type="KEGG" id="pavi:110774360"/>
<name>A0A6P5U618_PRUAV</name>
<protein>
    <recommendedName>
        <fullName evidence="1">ADP-ribosyl cyclase/cyclic ADP-ribose hydrolase</fullName>
        <ecNumber evidence="1">3.2.2.6</ecNumber>
    </recommendedName>
</protein>
<dbReference type="InterPro" id="IPR000157">
    <property type="entry name" value="TIR_dom"/>
</dbReference>
<dbReference type="AlphaFoldDB" id="A0A6P5U618"/>
<evidence type="ECO:0000313" key="6">
    <source>
        <dbReference type="Proteomes" id="UP000515124"/>
    </source>
</evidence>
<organism evidence="6 7">
    <name type="scientific">Prunus avium</name>
    <name type="common">Cherry</name>
    <name type="synonym">Cerasus avium</name>
    <dbReference type="NCBI Taxonomy" id="42229"/>
    <lineage>
        <taxon>Eukaryota</taxon>
        <taxon>Viridiplantae</taxon>
        <taxon>Streptophyta</taxon>
        <taxon>Embryophyta</taxon>
        <taxon>Tracheophyta</taxon>
        <taxon>Spermatophyta</taxon>
        <taxon>Magnoliopsida</taxon>
        <taxon>eudicotyledons</taxon>
        <taxon>Gunneridae</taxon>
        <taxon>Pentapetalae</taxon>
        <taxon>rosids</taxon>
        <taxon>fabids</taxon>
        <taxon>Rosales</taxon>
        <taxon>Rosaceae</taxon>
        <taxon>Amygdaloideae</taxon>
        <taxon>Amygdaleae</taxon>
        <taxon>Prunus</taxon>
    </lineage>
</organism>
<proteinExistence type="predicted"/>
<evidence type="ECO:0000256" key="2">
    <source>
        <dbReference type="ARBA" id="ARBA00022801"/>
    </source>
</evidence>
<dbReference type="Proteomes" id="UP000515124">
    <property type="component" value="Unplaced"/>
</dbReference>
<feature type="domain" description="TIR" evidence="5">
    <location>
        <begin position="18"/>
        <end position="179"/>
    </location>
</feature>
<reference evidence="7" key="1">
    <citation type="submission" date="2025-08" db="UniProtKB">
        <authorList>
            <consortium name="RefSeq"/>
        </authorList>
    </citation>
    <scope>IDENTIFICATION</scope>
</reference>